<dbReference type="EMBL" id="JAGQAF010000001">
    <property type="protein sequence ID" value="MCE8536257.1"/>
    <property type="molecule type" value="Genomic_DNA"/>
</dbReference>
<dbReference type="PANTHER" id="PTHR36057">
    <property type="match status" value="1"/>
</dbReference>
<dbReference type="InterPro" id="IPR010634">
    <property type="entry name" value="DUF1223"/>
</dbReference>
<reference evidence="1" key="1">
    <citation type="journal article" date="2021" name="Environ. Microbiol.">
        <title>Cryptic niche differentiation of novel sediment ecotypes of Rugeria pomeroyi correlates with nitrate respiration.</title>
        <authorList>
            <person name="Lin X."/>
            <person name="McNichol J."/>
            <person name="Chu X."/>
            <person name="Qian Y."/>
            <person name="Luo H."/>
        </authorList>
    </citation>
    <scope>NUCLEOTIDE SEQUENCE</scope>
    <source>
        <strain evidence="1">SZCCDBB064</strain>
    </source>
</reference>
<proteinExistence type="predicted"/>
<evidence type="ECO:0000313" key="2">
    <source>
        <dbReference type="Proteomes" id="UP000813672"/>
    </source>
</evidence>
<sequence length="294" mass="31421">MGSSAKTGGASIFVYHCTHGVARCGMQWHTILARGSRNLDWRRDGAGGKAGSSPLDPTDPTRMKALTFCLALAMSALPPVAKAEGPVVVELFTSQGCSSCPPADAIMHRLARRDDVIGLALHVDYWDYIGWVDDFADPAHTLRQQAYARVGGRSMIYTPQMIVQGVEDVVGAREDQVLALIEAHKARPAPMGLAASRVGDDITITLTPGAGAQAGFYAVQLVRYTPLRHASIQRGELAGHELDYANVVDSWQVVGQWDGQSEKRLSVTTEGELPAVVLVQQAGPGPILAAARVE</sequence>
<dbReference type="InterPro" id="IPR036249">
    <property type="entry name" value="Thioredoxin-like_sf"/>
</dbReference>
<dbReference type="SUPFAM" id="SSF52833">
    <property type="entry name" value="Thioredoxin-like"/>
    <property type="match status" value="1"/>
</dbReference>
<comment type="caution">
    <text evidence="1">The sequence shown here is derived from an EMBL/GenBank/DDBJ whole genome shotgun (WGS) entry which is preliminary data.</text>
</comment>
<gene>
    <name evidence="1" type="ORF">KBY27_02185</name>
</gene>
<name>A0A9Q3WIW4_9RHOB</name>
<dbReference type="Pfam" id="PF06764">
    <property type="entry name" value="DUF1223"/>
    <property type="match status" value="1"/>
</dbReference>
<accession>A0A9Q3WIW4</accession>
<organism evidence="1 2">
    <name type="scientific">Ruegeria pomeroyi</name>
    <dbReference type="NCBI Taxonomy" id="89184"/>
    <lineage>
        <taxon>Bacteria</taxon>
        <taxon>Pseudomonadati</taxon>
        <taxon>Pseudomonadota</taxon>
        <taxon>Alphaproteobacteria</taxon>
        <taxon>Rhodobacterales</taxon>
        <taxon>Roseobacteraceae</taxon>
        <taxon>Ruegeria</taxon>
    </lineage>
</organism>
<dbReference type="AlphaFoldDB" id="A0A9Q3WIW4"/>
<dbReference type="PANTHER" id="PTHR36057:SF1">
    <property type="entry name" value="LIPOPROTEIN LIPID ATTACHMENT SITE-LIKE PROTEIN, PUTATIVE (DUF1223)-RELATED"/>
    <property type="match status" value="1"/>
</dbReference>
<protein>
    <submittedName>
        <fullName evidence="1">DUF1223 domain-containing protein</fullName>
    </submittedName>
</protein>
<evidence type="ECO:0000313" key="1">
    <source>
        <dbReference type="EMBL" id="MCE8536257.1"/>
    </source>
</evidence>
<dbReference type="Proteomes" id="UP000813672">
    <property type="component" value="Unassembled WGS sequence"/>
</dbReference>